<protein>
    <recommendedName>
        <fullName evidence="1">Tip attachment protein J HDII-ins2 domain-containing protein</fullName>
    </recommendedName>
</protein>
<organism evidence="2 3">
    <name type="scientific">Pseudomonas moorei</name>
    <dbReference type="NCBI Taxonomy" id="395599"/>
    <lineage>
        <taxon>Bacteria</taxon>
        <taxon>Pseudomonadati</taxon>
        <taxon>Pseudomonadota</taxon>
        <taxon>Gammaproteobacteria</taxon>
        <taxon>Pseudomonadales</taxon>
        <taxon>Pseudomonadaceae</taxon>
        <taxon>Pseudomonas</taxon>
    </lineage>
</organism>
<dbReference type="OrthoDB" id="6243207at2"/>
<proteinExistence type="predicted"/>
<name>A0A1H1CRN6_9PSED</name>
<dbReference type="Pfam" id="PF24801">
    <property type="entry name" value="FNIII-A_GpJ"/>
    <property type="match status" value="1"/>
</dbReference>
<dbReference type="Proteomes" id="UP000199570">
    <property type="component" value="Unassembled WGS sequence"/>
</dbReference>
<evidence type="ECO:0000313" key="3">
    <source>
        <dbReference type="Proteomes" id="UP000199570"/>
    </source>
</evidence>
<reference evidence="3" key="1">
    <citation type="submission" date="2016-10" db="EMBL/GenBank/DDBJ databases">
        <authorList>
            <person name="Varghese N."/>
            <person name="Submissions S."/>
        </authorList>
    </citation>
    <scope>NUCLEOTIDE SEQUENCE [LARGE SCALE GENOMIC DNA]</scope>
    <source>
        <strain evidence="3">BS3775</strain>
    </source>
</reference>
<dbReference type="InterPro" id="IPR055385">
    <property type="entry name" value="GpJ_HDII-ins2"/>
</dbReference>
<evidence type="ECO:0000313" key="2">
    <source>
        <dbReference type="EMBL" id="SDQ66874.1"/>
    </source>
</evidence>
<gene>
    <name evidence="2" type="ORF">SAMN04490195_1353</name>
</gene>
<accession>A0A1H1CRN6</accession>
<dbReference type="NCBIfam" id="NF040662">
    <property type="entry name" value="attach_TipJ_rel"/>
    <property type="match status" value="1"/>
</dbReference>
<feature type="domain" description="Tip attachment protein J HDII-ins2" evidence="1">
    <location>
        <begin position="564"/>
        <end position="666"/>
    </location>
</feature>
<keyword evidence="3" id="KW-1185">Reference proteome</keyword>
<dbReference type="AlphaFoldDB" id="A0A1H1CRN6"/>
<dbReference type="EMBL" id="FNKJ01000003">
    <property type="protein sequence ID" value="SDQ66874.1"/>
    <property type="molecule type" value="Genomic_DNA"/>
</dbReference>
<sequence>MIELYPSKLEGQPLERHKTDRVMTLESWLVAKVPSYQVRESPPISIEVNGLFVAPTGWNKVEFGPDDVVRIYPEPKGTGLEIAAWAVVAAIVAVGVVMLTQKPLVTPSSASNAASGKGLGLAKTTANQVRLGDVIRECAGKNEIFPDYLTPTRRYFGTDPKVQWVEMLLCLGVGEFEIQPGQVRIGGTPIASLGSTASYAIYGPGESVAAEPARLWWHNSDEVGSTSTGSAGLTLTTTTNIDQQLNAATVQFSDYVVSVPVGAGWFPTGWAAGLIARIEVLYPYVFTAPADGSATVISGDHIPMLKPFVGMKIEIAGANAGDYVVASYAPYVPAVPAVTGSASMVTGNAAPTRYDFNVTPLTFTVSRGASNYSITLNTATTNLAGLVTAVNAKLVSTGLVASASGSFLRIAESASPFSGVALTLGGSSSTVFGSTPAFVTGVKTVAAADAVPAKITLAYDGGAPAVGLQTGTLWSCIGYRDLRYRIASVSADAVEDNESTTDIDESHGPSAITVIRLKDTGAEDESWPGFDDIETNTASITLDGSTTEGDWAGPFYACPEGEVIRRFEVDFFFPQGLVRYTEKNGNTRSHSAKVEVQYRDASTAGAWTSVSYTFTAMSPDQQGYTRSILAPSYIRPEVRIRRIGEESPENFKFNRVQWYGLRGRIDKAPSSYKDCTTMALYVRGGDKLSAQSQNQVSVIATRKLPILSGGAWTAPVATRDIVPWVNYVMKSAGGTDSDLDLEEFARYGAIWSPRGDYFDYKVEDDSTVKECINDALLAGFAEFTLERGRVTPVRDELRTQIGHMYTPQNMTEQLKRSFTLPGPDDYDGVDIKYIDEVTHATEVVRCRLPGDLGLRVQTVTLKGVTNRDKAWRIGRRMRRAQVYRNKSYSWSTEFDALNSGYLSYDAVADDIPGYGQSSLLLGITTGNGLVLLESSEPLTWKSGVAHVVGLRRPDGTVSGPWPATRVDDYRLTVPSLDFEPDVSWDIEPPHLLFGESTRWCYPVLITSIDPGDHSADVEAVNYDPRVYADDDNFADN</sequence>
<dbReference type="RefSeq" id="WP_090318985.1">
    <property type="nucleotide sequence ID" value="NZ_FNKJ01000003.1"/>
</dbReference>
<evidence type="ECO:0000259" key="1">
    <source>
        <dbReference type="Pfam" id="PF24801"/>
    </source>
</evidence>